<dbReference type="NCBIfam" id="NF037997">
    <property type="entry name" value="Na_Pi_symport"/>
    <property type="match status" value="1"/>
</dbReference>
<feature type="transmembrane region" description="Helical" evidence="6">
    <location>
        <begin position="76"/>
        <end position="94"/>
    </location>
</feature>
<evidence type="ECO:0000256" key="1">
    <source>
        <dbReference type="ARBA" id="ARBA00004651"/>
    </source>
</evidence>
<organism evidence="7 8">
    <name type="scientific">Candidatus Scalindua rubra</name>
    <dbReference type="NCBI Taxonomy" id="1872076"/>
    <lineage>
        <taxon>Bacteria</taxon>
        <taxon>Pseudomonadati</taxon>
        <taxon>Planctomycetota</taxon>
        <taxon>Candidatus Brocadiia</taxon>
        <taxon>Candidatus Brocadiales</taxon>
        <taxon>Candidatus Scalinduaceae</taxon>
        <taxon>Candidatus Scalindua</taxon>
    </lineage>
</organism>
<feature type="transmembrane region" description="Helical" evidence="6">
    <location>
        <begin position="370"/>
        <end position="391"/>
    </location>
</feature>
<evidence type="ECO:0000313" key="7">
    <source>
        <dbReference type="EMBL" id="ODS29708.1"/>
    </source>
</evidence>
<feature type="transmembrane region" description="Helical" evidence="6">
    <location>
        <begin position="35"/>
        <end position="56"/>
    </location>
</feature>
<dbReference type="EMBL" id="MAYW01000403">
    <property type="protein sequence ID" value="ODS29708.1"/>
    <property type="molecule type" value="Genomic_DNA"/>
</dbReference>
<dbReference type="AlphaFoldDB" id="A0A1E3X295"/>
<dbReference type="GO" id="GO:0005436">
    <property type="term" value="F:sodium:phosphate symporter activity"/>
    <property type="evidence" value="ECO:0007669"/>
    <property type="project" value="InterPro"/>
</dbReference>
<evidence type="ECO:0000256" key="5">
    <source>
        <dbReference type="ARBA" id="ARBA00023136"/>
    </source>
</evidence>
<dbReference type="GO" id="GO:0044341">
    <property type="term" value="P:sodium-dependent phosphate transport"/>
    <property type="evidence" value="ECO:0007669"/>
    <property type="project" value="InterPro"/>
</dbReference>
<dbReference type="InterPro" id="IPR003841">
    <property type="entry name" value="Na/Pi_transpt"/>
</dbReference>
<reference evidence="7 8" key="1">
    <citation type="submission" date="2016-07" db="EMBL/GenBank/DDBJ databases">
        <title>Draft genome of Scalindua rubra, obtained from a brine-seawater interface in the Red Sea, sheds light on salt adaptation in anammox bacteria.</title>
        <authorList>
            <person name="Speth D.R."/>
            <person name="Lagkouvardos I."/>
            <person name="Wang Y."/>
            <person name="Qian P.-Y."/>
            <person name="Dutilh B.E."/>
            <person name="Jetten M.S."/>
        </authorList>
    </citation>
    <scope>NUCLEOTIDE SEQUENCE [LARGE SCALE GENOMIC DNA]</scope>
    <source>
        <strain evidence="7">BSI-1</strain>
    </source>
</reference>
<proteinExistence type="predicted"/>
<keyword evidence="3 6" id="KW-0812">Transmembrane</keyword>
<feature type="transmembrane region" description="Helical" evidence="6">
    <location>
        <begin position="316"/>
        <end position="334"/>
    </location>
</feature>
<comment type="caution">
    <text evidence="7">The sequence shown here is derived from an EMBL/GenBank/DDBJ whole genome shotgun (WGS) entry which is preliminary data.</text>
</comment>
<feature type="non-terminal residue" evidence="7">
    <location>
        <position position="487"/>
    </location>
</feature>
<dbReference type="Pfam" id="PF02690">
    <property type="entry name" value="Na_Pi_cotrans"/>
    <property type="match status" value="2"/>
</dbReference>
<dbReference type="InterPro" id="IPR004633">
    <property type="entry name" value="NaPi_cotrn-rel/YqeW-like"/>
</dbReference>
<feature type="transmembrane region" description="Helical" evidence="6">
    <location>
        <begin position="156"/>
        <end position="178"/>
    </location>
</feature>
<dbReference type="PANTHER" id="PTHR10010:SF46">
    <property type="entry name" value="SODIUM-DEPENDENT PHOSPHATE TRANSPORT PROTEIN 2B"/>
    <property type="match status" value="1"/>
</dbReference>
<keyword evidence="5 6" id="KW-0472">Membrane</keyword>
<dbReference type="Proteomes" id="UP000094056">
    <property type="component" value="Unassembled WGS sequence"/>
</dbReference>
<dbReference type="PANTHER" id="PTHR10010">
    <property type="entry name" value="SOLUTE CARRIER FAMILY 34 SODIUM PHOSPHATE , MEMBER 2-RELATED"/>
    <property type="match status" value="1"/>
</dbReference>
<evidence type="ECO:0000313" key="8">
    <source>
        <dbReference type="Proteomes" id="UP000094056"/>
    </source>
</evidence>
<feature type="transmembrane region" description="Helical" evidence="6">
    <location>
        <begin position="287"/>
        <end position="309"/>
    </location>
</feature>
<protein>
    <submittedName>
        <fullName evidence="7">Na+/Pi-cotransporter</fullName>
    </submittedName>
</protein>
<comment type="subcellular location">
    <subcellularLocation>
        <location evidence="1">Cell membrane</location>
        <topology evidence="1">Multi-pass membrane protein</topology>
    </subcellularLocation>
</comment>
<name>A0A1E3X295_9BACT</name>
<feature type="transmembrane region" description="Helical" evidence="6">
    <location>
        <begin position="114"/>
        <end position="136"/>
    </location>
</feature>
<dbReference type="NCBIfam" id="TIGR00704">
    <property type="entry name" value="NaPi_cotrn_rel"/>
    <property type="match status" value="1"/>
</dbReference>
<evidence type="ECO:0000256" key="4">
    <source>
        <dbReference type="ARBA" id="ARBA00022989"/>
    </source>
</evidence>
<evidence type="ECO:0000256" key="6">
    <source>
        <dbReference type="SAM" id="Phobius"/>
    </source>
</evidence>
<gene>
    <name evidence="7" type="ORF">SCARUB_05192</name>
</gene>
<evidence type="ECO:0000256" key="2">
    <source>
        <dbReference type="ARBA" id="ARBA00022475"/>
    </source>
</evidence>
<keyword evidence="4 6" id="KW-1133">Transmembrane helix</keyword>
<accession>A0A1E3X295</accession>
<evidence type="ECO:0000256" key="3">
    <source>
        <dbReference type="ARBA" id="ARBA00022692"/>
    </source>
</evidence>
<feature type="transmembrane region" description="Helical" evidence="6">
    <location>
        <begin position="185"/>
        <end position="201"/>
    </location>
</feature>
<keyword evidence="2" id="KW-1003">Cell membrane</keyword>
<sequence>MLKNPKPIKLKAEKNKKIVDFDFQFSLFSFKLSKFSAFSFKLLAFCFLAFIFVSASYPDKPITIIDSGKPGSGFDIGWGFAIMNLLGGLALFLYGMGKMSEGMKKAAGERMRNILAALTRNRVVALTVGAFVTMVIQSSSATTVMLVSFVQAELMSYAQALGVIMGANIGTTITAQLIAFKLTDYALGMITIGFIMMMFAKRETFKYFGEALMGFGILFFGMKLMSDAMQPLRTYQPFIDLMKGLENPVYGLLIGALFTGLIQSSSAFTGIVIVLAQQGLLTLEAGIPLIFGANVGTCITAGLASIGTIRGAKRVAIAHVFFNIGGVLIFIWFIPHLADLVRWLSPVSESTGAVKLAMETPRQIANAHTIFNITVGLVFLPFTTILAHYVYKILPDKEIEKGVIPATWHLDDSQISHPAIAIGLVQSEISRMAKIVARMLSAILHPFISNEYGKDEIYPKLTVLEGIDMRERKIDYLDEKTVEYLVK</sequence>
<feature type="transmembrane region" description="Helical" evidence="6">
    <location>
        <begin position="247"/>
        <end position="275"/>
    </location>
</feature>
<feature type="transmembrane region" description="Helical" evidence="6">
    <location>
        <begin position="207"/>
        <end position="226"/>
    </location>
</feature>
<dbReference type="GO" id="GO:0005886">
    <property type="term" value="C:plasma membrane"/>
    <property type="evidence" value="ECO:0007669"/>
    <property type="project" value="UniProtKB-SubCell"/>
</dbReference>